<dbReference type="OrthoDB" id="5238185at2759"/>
<dbReference type="SUPFAM" id="SSF49482">
    <property type="entry name" value="Aromatic compound dioxygenase"/>
    <property type="match status" value="1"/>
</dbReference>
<evidence type="ECO:0000313" key="10">
    <source>
        <dbReference type="Proteomes" id="UP000027195"/>
    </source>
</evidence>
<dbReference type="GO" id="GO:0018576">
    <property type="term" value="F:catechol 1,2-dioxygenase activity"/>
    <property type="evidence" value="ECO:0007669"/>
    <property type="project" value="InterPro"/>
</dbReference>
<dbReference type="GO" id="GO:0009712">
    <property type="term" value="P:catechol-containing compound metabolic process"/>
    <property type="evidence" value="ECO:0007669"/>
    <property type="project" value="InterPro"/>
</dbReference>
<sequence>MSSSFDPSKYPELKNLLCSIDKIPDVSDIRPETVTEKVIECNSNCPDPRLKTLLDNLTIHLHDFIRENNVTTEEWMATVHYLTDVGKKCTGSRQEFVLLSDIFGIAALVNSINNPSVNGSTVATLLGPFYTGEFHDIEEGGTIAPAEGPGEPLLVTGRILNTSGEPIPNAAIETWEADAEGLYDVQYSTYSEPDHRGRFRSNDKGEYSFRCIVPIAYAIPDDGPVGDLLIKLGRHPYRPAHLHMKIEAPPVYETLVTALYPRGDLFSKSDAVFGVKTPLIVDFELIESDEEAKAKGFKKGPFRRLDYDFTLATKEESAQAKEKLRKSMAKKA</sequence>
<dbReference type="HOGENOM" id="CLU_046727_2_0_1"/>
<dbReference type="PANTHER" id="PTHR33711">
    <property type="entry name" value="DIOXYGENASE, PUTATIVE (AFU_ORTHOLOGUE AFUA_2G02910)-RELATED"/>
    <property type="match status" value="1"/>
</dbReference>
<evidence type="ECO:0000256" key="3">
    <source>
        <dbReference type="ARBA" id="ARBA00022723"/>
    </source>
</evidence>
<evidence type="ECO:0000259" key="7">
    <source>
        <dbReference type="Pfam" id="PF00775"/>
    </source>
</evidence>
<dbReference type="InterPro" id="IPR050770">
    <property type="entry name" value="Intradiol_RC_Dioxygenase"/>
</dbReference>
<comment type="cofactor">
    <cofactor evidence="1">
        <name>Fe(3+)</name>
        <dbReference type="ChEBI" id="CHEBI:29034"/>
    </cofactor>
</comment>
<evidence type="ECO:0000256" key="4">
    <source>
        <dbReference type="ARBA" id="ARBA00022964"/>
    </source>
</evidence>
<evidence type="ECO:0000313" key="9">
    <source>
        <dbReference type="EMBL" id="KDQ09290.1"/>
    </source>
</evidence>
<dbReference type="Gene3D" id="2.60.130.10">
    <property type="entry name" value="Aromatic compound dioxygenase"/>
    <property type="match status" value="1"/>
</dbReference>
<feature type="domain" description="Intradiol ring-cleavage dioxygenases" evidence="7">
    <location>
        <begin position="145"/>
        <end position="296"/>
    </location>
</feature>
<feature type="domain" description="Catechol dioxygenase N-terminal" evidence="8">
    <location>
        <begin position="47"/>
        <end position="119"/>
    </location>
</feature>
<evidence type="ECO:0008006" key="11">
    <source>
        <dbReference type="Google" id="ProtNLM"/>
    </source>
</evidence>
<keyword evidence="3" id="KW-0479">Metal-binding</keyword>
<gene>
    <name evidence="9" type="ORF">BOTBODRAFT_37198</name>
</gene>
<dbReference type="AlphaFoldDB" id="A0A067M3K6"/>
<evidence type="ECO:0000256" key="1">
    <source>
        <dbReference type="ARBA" id="ARBA00001965"/>
    </source>
</evidence>
<keyword evidence="10" id="KW-1185">Reference proteome</keyword>
<keyword evidence="6" id="KW-0408">Iron</keyword>
<dbReference type="GO" id="GO:0008199">
    <property type="term" value="F:ferric iron binding"/>
    <property type="evidence" value="ECO:0007669"/>
    <property type="project" value="InterPro"/>
</dbReference>
<keyword evidence="4" id="KW-0223">Dioxygenase</keyword>
<organism evidence="9 10">
    <name type="scientific">Botryobasidium botryosum (strain FD-172 SS1)</name>
    <dbReference type="NCBI Taxonomy" id="930990"/>
    <lineage>
        <taxon>Eukaryota</taxon>
        <taxon>Fungi</taxon>
        <taxon>Dikarya</taxon>
        <taxon>Basidiomycota</taxon>
        <taxon>Agaricomycotina</taxon>
        <taxon>Agaricomycetes</taxon>
        <taxon>Cantharellales</taxon>
        <taxon>Botryobasidiaceae</taxon>
        <taxon>Botryobasidium</taxon>
    </lineage>
</organism>
<evidence type="ECO:0000259" key="8">
    <source>
        <dbReference type="Pfam" id="PF04444"/>
    </source>
</evidence>
<evidence type="ECO:0000256" key="6">
    <source>
        <dbReference type="ARBA" id="ARBA00023004"/>
    </source>
</evidence>
<dbReference type="Proteomes" id="UP000027195">
    <property type="component" value="Unassembled WGS sequence"/>
</dbReference>
<dbReference type="STRING" id="930990.A0A067M3K6"/>
<keyword evidence="5" id="KW-0560">Oxidoreductase</keyword>
<dbReference type="InterPro" id="IPR000627">
    <property type="entry name" value="Intradiol_dOase_C"/>
</dbReference>
<dbReference type="InParanoid" id="A0A067M3K6"/>
<name>A0A067M3K6_BOTB1</name>
<dbReference type="Pfam" id="PF04444">
    <property type="entry name" value="Dioxygenase_N"/>
    <property type="match status" value="1"/>
</dbReference>
<dbReference type="Pfam" id="PF00775">
    <property type="entry name" value="Dioxygenase_C"/>
    <property type="match status" value="1"/>
</dbReference>
<dbReference type="EMBL" id="KL198080">
    <property type="protein sequence ID" value="KDQ09290.1"/>
    <property type="molecule type" value="Genomic_DNA"/>
</dbReference>
<dbReference type="PANTHER" id="PTHR33711:SF7">
    <property type="entry name" value="INTRADIOL RING-CLEAVAGE DIOXYGENASES DOMAIN-CONTAINING PROTEIN-RELATED"/>
    <property type="match status" value="1"/>
</dbReference>
<comment type="similarity">
    <text evidence="2">Belongs to the intradiol ring-cleavage dioxygenase family.</text>
</comment>
<dbReference type="InterPro" id="IPR007535">
    <property type="entry name" value="Catechol_dOase_N"/>
</dbReference>
<protein>
    <recommendedName>
        <fullName evidence="11">Intradiol ring-cleavage dioxygenases domain-containing protein</fullName>
    </recommendedName>
</protein>
<evidence type="ECO:0000256" key="2">
    <source>
        <dbReference type="ARBA" id="ARBA00007825"/>
    </source>
</evidence>
<evidence type="ECO:0000256" key="5">
    <source>
        <dbReference type="ARBA" id="ARBA00023002"/>
    </source>
</evidence>
<reference evidence="10" key="1">
    <citation type="journal article" date="2014" name="Proc. Natl. Acad. Sci. U.S.A.">
        <title>Extensive sampling of basidiomycete genomes demonstrates inadequacy of the white-rot/brown-rot paradigm for wood decay fungi.</title>
        <authorList>
            <person name="Riley R."/>
            <person name="Salamov A.A."/>
            <person name="Brown D.W."/>
            <person name="Nagy L.G."/>
            <person name="Floudas D."/>
            <person name="Held B.W."/>
            <person name="Levasseur A."/>
            <person name="Lombard V."/>
            <person name="Morin E."/>
            <person name="Otillar R."/>
            <person name="Lindquist E.A."/>
            <person name="Sun H."/>
            <person name="LaButti K.M."/>
            <person name="Schmutz J."/>
            <person name="Jabbour D."/>
            <person name="Luo H."/>
            <person name="Baker S.E."/>
            <person name="Pisabarro A.G."/>
            <person name="Walton J.D."/>
            <person name="Blanchette R.A."/>
            <person name="Henrissat B."/>
            <person name="Martin F."/>
            <person name="Cullen D."/>
            <person name="Hibbett D.S."/>
            <person name="Grigoriev I.V."/>
        </authorList>
    </citation>
    <scope>NUCLEOTIDE SEQUENCE [LARGE SCALE GENOMIC DNA]</scope>
    <source>
        <strain evidence="10">FD-172 SS1</strain>
    </source>
</reference>
<dbReference type="InterPro" id="IPR015889">
    <property type="entry name" value="Intradiol_dOase_core"/>
</dbReference>
<proteinExistence type="inferred from homology"/>
<accession>A0A067M3K6</accession>